<evidence type="ECO:0000259" key="1">
    <source>
        <dbReference type="Pfam" id="PF00501"/>
    </source>
</evidence>
<dbReference type="PROSITE" id="PS00455">
    <property type="entry name" value="AMP_BINDING"/>
    <property type="match status" value="1"/>
</dbReference>
<dbReference type="Gene3D" id="3.40.50.980">
    <property type="match status" value="2"/>
</dbReference>
<gene>
    <name evidence="2" type="ORF">SBAD_LOCUS4919</name>
</gene>
<proteinExistence type="predicted"/>
<evidence type="ECO:0000313" key="2">
    <source>
        <dbReference type="EMBL" id="VDP05719.1"/>
    </source>
</evidence>
<dbReference type="InterPro" id="IPR020845">
    <property type="entry name" value="AMP-binding_CS"/>
</dbReference>
<evidence type="ECO:0000313" key="3">
    <source>
        <dbReference type="Proteomes" id="UP000270296"/>
    </source>
</evidence>
<feature type="domain" description="AMP-dependent synthetase/ligase" evidence="1">
    <location>
        <begin position="35"/>
        <end position="69"/>
    </location>
</feature>
<protein>
    <submittedName>
        <fullName evidence="4">AMP-binding domain-containing protein</fullName>
    </submittedName>
</protein>
<dbReference type="AlphaFoldDB" id="A0A183IMS3"/>
<name>A0A183IMS3_9BILA</name>
<organism evidence="4">
    <name type="scientific">Soboliphyme baturini</name>
    <dbReference type="NCBI Taxonomy" id="241478"/>
    <lineage>
        <taxon>Eukaryota</taxon>
        <taxon>Metazoa</taxon>
        <taxon>Ecdysozoa</taxon>
        <taxon>Nematoda</taxon>
        <taxon>Enoplea</taxon>
        <taxon>Dorylaimia</taxon>
        <taxon>Dioctophymatida</taxon>
        <taxon>Dioctophymatoidea</taxon>
        <taxon>Soboliphymatidae</taxon>
        <taxon>Soboliphyme</taxon>
    </lineage>
</organism>
<dbReference type="Proteomes" id="UP000270296">
    <property type="component" value="Unassembled WGS sequence"/>
</dbReference>
<keyword evidence="3" id="KW-1185">Reference proteome</keyword>
<reference evidence="4" key="1">
    <citation type="submission" date="2016-06" db="UniProtKB">
        <authorList>
            <consortium name="WormBaseParasite"/>
        </authorList>
    </citation>
    <scope>IDENTIFICATION</scope>
</reference>
<dbReference type="SUPFAM" id="SSF56801">
    <property type="entry name" value="Acetyl-CoA synthetase-like"/>
    <property type="match status" value="1"/>
</dbReference>
<reference evidence="2 3" key="2">
    <citation type="submission" date="2018-11" db="EMBL/GenBank/DDBJ databases">
        <authorList>
            <consortium name="Pathogen Informatics"/>
        </authorList>
    </citation>
    <scope>NUCLEOTIDE SEQUENCE [LARGE SCALE GENOMIC DNA]</scope>
</reference>
<dbReference type="InterPro" id="IPR000873">
    <property type="entry name" value="AMP-dep_synth/lig_dom"/>
</dbReference>
<dbReference type="WBParaSite" id="SBAD_0000511901-mRNA-1">
    <property type="protein sequence ID" value="SBAD_0000511901-mRNA-1"/>
    <property type="gene ID" value="SBAD_0000511901"/>
</dbReference>
<sequence>MVNLDPNTVELKETIVPLLPACYSMDPLPSVDFEVHKDLALLPFSSGTTGPPKVVMISHLNFAVAVQNCYW</sequence>
<evidence type="ECO:0000313" key="4">
    <source>
        <dbReference type="WBParaSite" id="SBAD_0000511901-mRNA-1"/>
    </source>
</evidence>
<dbReference type="OrthoDB" id="5846073at2759"/>
<dbReference type="EMBL" id="UZAM01008628">
    <property type="protein sequence ID" value="VDP05719.1"/>
    <property type="molecule type" value="Genomic_DNA"/>
</dbReference>
<accession>A0A183IMS3</accession>
<dbReference type="Pfam" id="PF00501">
    <property type="entry name" value="AMP-binding"/>
    <property type="match status" value="1"/>
</dbReference>